<protein>
    <submittedName>
        <fullName evidence="1">Uncharacterized protein</fullName>
    </submittedName>
</protein>
<keyword evidence="2" id="KW-1185">Reference proteome</keyword>
<evidence type="ECO:0000313" key="1">
    <source>
        <dbReference type="EMBL" id="MDA3627556.1"/>
    </source>
</evidence>
<proteinExistence type="predicted"/>
<name>A0ABT4V280_9PSEU</name>
<comment type="caution">
    <text evidence="1">The sequence shown here is derived from an EMBL/GenBank/DDBJ whole genome shotgun (WGS) entry which is preliminary data.</text>
</comment>
<dbReference type="EMBL" id="JAQGLA010000030">
    <property type="protein sequence ID" value="MDA3627556.1"/>
    <property type="molecule type" value="Genomic_DNA"/>
</dbReference>
<organism evidence="1 2">
    <name type="scientific">Saccharopolyspora oryzae</name>
    <dbReference type="NCBI Taxonomy" id="2997343"/>
    <lineage>
        <taxon>Bacteria</taxon>
        <taxon>Bacillati</taxon>
        <taxon>Actinomycetota</taxon>
        <taxon>Actinomycetes</taxon>
        <taxon>Pseudonocardiales</taxon>
        <taxon>Pseudonocardiaceae</taxon>
        <taxon>Saccharopolyspora</taxon>
    </lineage>
</organism>
<evidence type="ECO:0000313" key="2">
    <source>
        <dbReference type="Proteomes" id="UP001210380"/>
    </source>
</evidence>
<dbReference type="RefSeq" id="WP_270950234.1">
    <property type="nucleotide sequence ID" value="NZ_JAQGLA010000030.1"/>
</dbReference>
<dbReference type="Proteomes" id="UP001210380">
    <property type="component" value="Unassembled WGS sequence"/>
</dbReference>
<accession>A0ABT4V280</accession>
<gene>
    <name evidence="1" type="ORF">OU415_19085</name>
</gene>
<sequence length="65" mass="6940">MSSKTATLAVFLRRAQWLIDDLAFSAGADQLDTADVDATATALEEVVHLLREIPPTTIDQPGGTN</sequence>
<reference evidence="1 2" key="1">
    <citation type="submission" date="2022-11" db="EMBL/GenBank/DDBJ databases">
        <title>Draft genome sequence of Saccharopolyspora sp. WRP15-2 isolated from rhizosphere soils of wild rice in Thailand.</title>
        <authorList>
            <person name="Duangmal K."/>
            <person name="Kammanee S."/>
            <person name="Muangham S."/>
        </authorList>
    </citation>
    <scope>NUCLEOTIDE SEQUENCE [LARGE SCALE GENOMIC DNA]</scope>
    <source>
        <strain evidence="1 2">WRP15-2</strain>
    </source>
</reference>